<protein>
    <submittedName>
        <fullName evidence="1">Polyhydroxyalkanoate depolymerase</fullName>
    </submittedName>
</protein>
<reference evidence="1" key="1">
    <citation type="journal article" date="2021" name="PeerJ">
        <title>Extensive microbial diversity within the chicken gut microbiome revealed by metagenomics and culture.</title>
        <authorList>
            <person name="Gilroy R."/>
            <person name="Ravi A."/>
            <person name="Getino M."/>
            <person name="Pursley I."/>
            <person name="Horton D.L."/>
            <person name="Alikhan N.F."/>
            <person name="Baker D."/>
            <person name="Gharbi K."/>
            <person name="Hall N."/>
            <person name="Watson M."/>
            <person name="Adriaenssens E.M."/>
            <person name="Foster-Nyarko E."/>
            <person name="Jarju S."/>
            <person name="Secka A."/>
            <person name="Antonio M."/>
            <person name="Oren A."/>
            <person name="Chaudhuri R.R."/>
            <person name="La Ragione R."/>
            <person name="Hildebrand F."/>
            <person name="Pallen M.J."/>
        </authorList>
    </citation>
    <scope>NUCLEOTIDE SEQUENCE</scope>
    <source>
        <strain evidence="1">2239</strain>
    </source>
</reference>
<evidence type="ECO:0000313" key="1">
    <source>
        <dbReference type="EMBL" id="HIX06767.1"/>
    </source>
</evidence>
<evidence type="ECO:0000313" key="2">
    <source>
        <dbReference type="Proteomes" id="UP000824193"/>
    </source>
</evidence>
<proteinExistence type="predicted"/>
<dbReference type="SUPFAM" id="SSF51126">
    <property type="entry name" value="Pectin lyase-like"/>
    <property type="match status" value="1"/>
</dbReference>
<sequence length="544" mass="59578">MTAAQQHYSGHRATIYYVSSRSGDDTNSGLSPQSALRSLDAVSRKPLAPGDSILLERGSRFEGEYLHLRDIHASAANPICIDAYGEGVKPEIHVNGQGLWFQDYGVPLDNPAHKNSGYVSSAVLLYDCEGIEISDLSITNCSEEPDAVYNALDRMDRTGVAVVAQNSGTLSHIHLRDLTVCHVHGNVYNKHMNNGGIYFTAFMPTDEAKTGIARFDDVCIEGCYLEDVNRWGIAVAYTAYCGHFLAKEIPDDVVARYGASRVVIRRNFVKDAGGDAITTMYCDRPLIEYNVSDGAGRQINKKDYAESDFGRVAAAVWPWKCKDALFQFNEVFNTRYHNGENQDGQAFDADWGDGTIYQYNYSHDNEGGCLMVCGEEAVNTVFRYNISQNDGRAILLPASSPVAQVYNNTFYIKEGVPFIDTNSDAVGPMVLKNNLVYYAGSHPRHENWYTDVTEYCNNLFWGYQNTPENGQNNLTADPCLQSPGTGKTGTEQGPALDTLAGYCLCESSPAVGAGVTTGPQLVDFYGNSIPNPPSVGAHQLPAKN</sequence>
<comment type="caution">
    <text evidence="1">The sequence shown here is derived from an EMBL/GenBank/DDBJ whole genome shotgun (WGS) entry which is preliminary data.</text>
</comment>
<organism evidence="1 2">
    <name type="scientific">Candidatus Allofournierella pullicola</name>
    <dbReference type="NCBI Taxonomy" id="2838596"/>
    <lineage>
        <taxon>Bacteria</taxon>
        <taxon>Bacillati</taxon>
        <taxon>Bacillota</taxon>
        <taxon>Clostridia</taxon>
        <taxon>Eubacteriales</taxon>
        <taxon>Oscillospiraceae</taxon>
        <taxon>Allofournierella</taxon>
    </lineage>
</organism>
<dbReference type="InterPro" id="IPR011050">
    <property type="entry name" value="Pectin_lyase_fold/virulence"/>
</dbReference>
<dbReference type="AlphaFoldDB" id="A0A9D1V652"/>
<name>A0A9D1V652_9FIRM</name>
<accession>A0A9D1V652</accession>
<gene>
    <name evidence="1" type="ORF">H9865_11835</name>
</gene>
<dbReference type="Gene3D" id="2.160.20.10">
    <property type="entry name" value="Single-stranded right-handed beta-helix, Pectin lyase-like"/>
    <property type="match status" value="1"/>
</dbReference>
<dbReference type="EMBL" id="DXFW01000040">
    <property type="protein sequence ID" value="HIX06767.1"/>
    <property type="molecule type" value="Genomic_DNA"/>
</dbReference>
<reference evidence="1" key="2">
    <citation type="submission" date="2021-04" db="EMBL/GenBank/DDBJ databases">
        <authorList>
            <person name="Gilroy R."/>
        </authorList>
    </citation>
    <scope>NUCLEOTIDE SEQUENCE</scope>
    <source>
        <strain evidence="1">2239</strain>
    </source>
</reference>
<dbReference type="Proteomes" id="UP000824193">
    <property type="component" value="Unassembled WGS sequence"/>
</dbReference>
<dbReference type="InterPro" id="IPR012334">
    <property type="entry name" value="Pectin_lyas_fold"/>
</dbReference>